<dbReference type="InterPro" id="IPR005821">
    <property type="entry name" value="Ion_trans_dom"/>
</dbReference>
<evidence type="ECO:0000256" key="1">
    <source>
        <dbReference type="ARBA" id="ARBA00004141"/>
    </source>
</evidence>
<evidence type="ECO:0000259" key="10">
    <source>
        <dbReference type="Pfam" id="PF18139"/>
    </source>
</evidence>
<organism evidence="12 13">
    <name type="scientific">Magallana gigas</name>
    <name type="common">Pacific oyster</name>
    <name type="synonym">Crassostrea gigas</name>
    <dbReference type="NCBI Taxonomy" id="29159"/>
    <lineage>
        <taxon>Eukaryota</taxon>
        <taxon>Metazoa</taxon>
        <taxon>Spiralia</taxon>
        <taxon>Lophotrochozoa</taxon>
        <taxon>Mollusca</taxon>
        <taxon>Bivalvia</taxon>
        <taxon>Autobranchia</taxon>
        <taxon>Pteriomorphia</taxon>
        <taxon>Ostreida</taxon>
        <taxon>Ostreoidea</taxon>
        <taxon>Ostreidae</taxon>
        <taxon>Magallana</taxon>
    </lineage>
</organism>
<evidence type="ECO:0000256" key="8">
    <source>
        <dbReference type="SAM" id="Phobius"/>
    </source>
</evidence>
<feature type="transmembrane region" description="Helical" evidence="8">
    <location>
        <begin position="872"/>
        <end position="892"/>
    </location>
</feature>
<dbReference type="GO" id="GO:0099604">
    <property type="term" value="F:ligand-gated calcium channel activity"/>
    <property type="evidence" value="ECO:0007669"/>
    <property type="project" value="TreeGrafter"/>
</dbReference>
<keyword evidence="5" id="KW-0406">Ion transport</keyword>
<dbReference type="Proteomes" id="UP000005408">
    <property type="component" value="Unassembled WGS sequence"/>
</dbReference>
<dbReference type="PANTHER" id="PTHR13800">
    <property type="entry name" value="TRANSIENT RECEPTOR POTENTIAL CATION CHANNEL, SUBFAMILY M, MEMBER 6"/>
    <property type="match status" value="1"/>
</dbReference>
<keyword evidence="7" id="KW-0407">Ion channel</keyword>
<keyword evidence="2" id="KW-0813">Transport</keyword>
<reference evidence="12" key="1">
    <citation type="submission" date="2022-08" db="UniProtKB">
        <authorList>
            <consortium name="EnsemblMetazoa"/>
        </authorList>
    </citation>
    <scope>IDENTIFICATION</scope>
    <source>
        <strain evidence="12">05x7-T-G4-1.051#20</strain>
    </source>
</reference>
<feature type="domain" description="TRPM SLOG" evidence="10">
    <location>
        <begin position="174"/>
        <end position="241"/>
    </location>
</feature>
<evidence type="ECO:0000259" key="11">
    <source>
        <dbReference type="Pfam" id="PF25508"/>
    </source>
</evidence>
<dbReference type="EnsemblMetazoa" id="G7183.1">
    <property type="protein sequence ID" value="G7183.1:cds"/>
    <property type="gene ID" value="G7183"/>
</dbReference>
<evidence type="ECO:0000259" key="9">
    <source>
        <dbReference type="Pfam" id="PF00520"/>
    </source>
</evidence>
<feature type="domain" description="TRPM-like" evidence="11">
    <location>
        <begin position="423"/>
        <end position="674"/>
    </location>
</feature>
<keyword evidence="4 8" id="KW-1133">Transmembrane helix</keyword>
<evidence type="ECO:0000256" key="5">
    <source>
        <dbReference type="ARBA" id="ARBA00023065"/>
    </source>
</evidence>
<keyword evidence="3 8" id="KW-0812">Transmembrane</keyword>
<dbReference type="Pfam" id="PF00520">
    <property type="entry name" value="Ion_trans"/>
    <property type="match status" value="1"/>
</dbReference>
<comment type="subcellular location">
    <subcellularLocation>
        <location evidence="1">Membrane</location>
        <topology evidence="1">Multi-pass membrane protein</topology>
    </subcellularLocation>
</comment>
<evidence type="ECO:0000256" key="4">
    <source>
        <dbReference type="ARBA" id="ARBA00022989"/>
    </source>
</evidence>
<name>A0A8W8NPQ1_MAGGI</name>
<feature type="transmembrane region" description="Helical" evidence="8">
    <location>
        <begin position="832"/>
        <end position="852"/>
    </location>
</feature>
<dbReference type="Pfam" id="PF18139">
    <property type="entry name" value="LSDAT_euk"/>
    <property type="match status" value="2"/>
</dbReference>
<dbReference type="PANTHER" id="PTHR13800:SF12">
    <property type="entry name" value="TRANSIENT RECEPTOR POTENTIAL CATION CHANNEL SUBFAMILY M MEMBER-LIKE 2"/>
    <property type="match status" value="1"/>
</dbReference>
<dbReference type="InterPro" id="IPR041491">
    <property type="entry name" value="TRPM_SLOG"/>
</dbReference>
<dbReference type="Pfam" id="PF25508">
    <property type="entry name" value="TRPM2"/>
    <property type="match status" value="1"/>
</dbReference>
<dbReference type="InterPro" id="IPR057366">
    <property type="entry name" value="TRPM-like"/>
</dbReference>
<proteinExistence type="predicted"/>
<evidence type="ECO:0000313" key="12">
    <source>
        <dbReference type="EnsemblMetazoa" id="G7183.1:cds"/>
    </source>
</evidence>
<dbReference type="GO" id="GO:0005886">
    <property type="term" value="C:plasma membrane"/>
    <property type="evidence" value="ECO:0007669"/>
    <property type="project" value="TreeGrafter"/>
</dbReference>
<feature type="transmembrane region" description="Helical" evidence="8">
    <location>
        <begin position="803"/>
        <end position="826"/>
    </location>
</feature>
<protein>
    <recommendedName>
        <fullName evidence="14">Transient receptor potential cation channel subfamily M member 3</fullName>
    </recommendedName>
</protein>
<dbReference type="AlphaFoldDB" id="A0A8W8NPQ1"/>
<evidence type="ECO:0000256" key="6">
    <source>
        <dbReference type="ARBA" id="ARBA00023136"/>
    </source>
</evidence>
<keyword evidence="13" id="KW-1185">Reference proteome</keyword>
<evidence type="ECO:0000256" key="7">
    <source>
        <dbReference type="ARBA" id="ARBA00023303"/>
    </source>
</evidence>
<feature type="domain" description="TRPM SLOG" evidence="10">
    <location>
        <begin position="51"/>
        <end position="114"/>
    </location>
</feature>
<feature type="transmembrane region" description="Helical" evidence="8">
    <location>
        <begin position="970"/>
        <end position="993"/>
    </location>
</feature>
<feature type="transmembrane region" description="Helical" evidence="8">
    <location>
        <begin position="725"/>
        <end position="743"/>
    </location>
</feature>
<keyword evidence="6 8" id="KW-0472">Membrane</keyword>
<evidence type="ECO:0008006" key="14">
    <source>
        <dbReference type="Google" id="ProtNLM"/>
    </source>
</evidence>
<sequence>MASTSAKDQQDDFDVPRAWEYIRTSLKGETPVRNTNGNQTVEDLEVEPVQSFPTMVFSVIGDSDNFVPRPWPKTVFQTALIEAAKSGGETWILYRGKEHGVSKVVRDAYKSYEDIEFKTTAFEKLINDVDRHVKLIRIAGEKTTSEITQENNSTLEKTEVAAELKTNIGDGNSFLLKFEKFVSEQEVAFFSQKMDTKMPVPVAIIVCEGDFKTIEHIAHALENKLPVIIMKGSGMAADLVSERLENPELSLKKKASILFGIQVDDTEYTDLKNDIEYIVESRDLVGVFDLERDDPLMLSNIIGEAIVSCWSIENIFKRNRNIGIKQKRVLQQRDSNSDTDVKNLKKNSIASRLLRTNFVGPQLIPQLIIPLFDEIKESRPFILNPKYSTPTSLPLYFFFGYQLLQESDQLGPKLMKLCGPILLLEALKANRCDYVRVLLDQGVNFDRQFLPELYEQTVSCVDCDFQKDDSKCLHMQWILKQIQIKEADNLCNRYKFLMKKKKNPEFDWTGEHEKKLLKLPKKVVKAGRHLCRKMLCYKEDKGEKENKNTNEEVEGYNAVRSTDPMYLKISDILLWAIFANRRELAEICWLKGTDQLLTGLICSAMLKKLSKKANNVKEQVLAKDLEEHSRLFEQRCLKMMDSMYEEDAKHAIDLMDNEAVVWGIHSSPLTFAYENFMYDIVAHTCSQKYINKKWYNELAPDLNPFFKSIVREPVKFFTAPLTKYLFNYTLFFSMLAMYSAFVLTSVSTKYYELNIGRVFEYYVYFWGAGDLIEELISCFGCLEAEGRSHRSYYSRMKRYLYDFWNLVDLLSYALLLSALFVRHFYIDETFTIARRMFALSLLVMYLRFLEVFLIHRTLGPTLIMIKEMLKDLLGFLSIAVFVVLGVGIYYHANLWPDHQTIWSGDWTNWRIWTILYYPYWQLYGELNLDNLDGSVADYEDRECTNITAEWESDPSKERCPHDDWTVQAIAAFYLLFSNLLLVNLVIAMFSYTFERVQENSEKLWRFERYTVINDYEWRIPSPINIIFLPYRFLCCPMKKNGCLHKCRENFNKEEMEAAEKREKADMKYQRNFQKVIALRNQNKI</sequence>
<evidence type="ECO:0000256" key="3">
    <source>
        <dbReference type="ARBA" id="ARBA00022692"/>
    </source>
</evidence>
<dbReference type="InterPro" id="IPR050927">
    <property type="entry name" value="TRPM"/>
</dbReference>
<evidence type="ECO:0000313" key="13">
    <source>
        <dbReference type="Proteomes" id="UP000005408"/>
    </source>
</evidence>
<feature type="domain" description="Ion transport" evidence="9">
    <location>
        <begin position="728"/>
        <end position="1000"/>
    </location>
</feature>
<evidence type="ECO:0000256" key="2">
    <source>
        <dbReference type="ARBA" id="ARBA00022448"/>
    </source>
</evidence>
<accession>A0A8W8NPQ1</accession>